<evidence type="ECO:0000259" key="3">
    <source>
        <dbReference type="PROSITE" id="PS50966"/>
    </source>
</evidence>
<feature type="compositionally biased region" description="Acidic residues" evidence="2">
    <location>
        <begin position="373"/>
        <end position="398"/>
    </location>
</feature>
<dbReference type="InterPro" id="IPR007527">
    <property type="entry name" value="Znf_SWIM"/>
</dbReference>
<dbReference type="GO" id="GO:0031462">
    <property type="term" value="C:Cul2-RING ubiquitin ligase complex"/>
    <property type="evidence" value="ECO:0007669"/>
    <property type="project" value="TreeGrafter"/>
</dbReference>
<keyword evidence="4" id="KW-1185">Reference proteome</keyword>
<dbReference type="PANTHER" id="PTHR22619">
    <property type="entry name" value="ZINC FINGER SWIM DOMAIN CONTAINING PROTEIN 4, 5, 6"/>
    <property type="match status" value="1"/>
</dbReference>
<dbReference type="Proteomes" id="UP000038045">
    <property type="component" value="Unplaced"/>
</dbReference>
<protein>
    <submittedName>
        <fullName evidence="5">SWIM-type domain-containing protein</fullName>
    </submittedName>
</protein>
<dbReference type="STRING" id="131310.A0A0N4Z9K4"/>
<evidence type="ECO:0000313" key="4">
    <source>
        <dbReference type="Proteomes" id="UP000038045"/>
    </source>
</evidence>
<evidence type="ECO:0000313" key="5">
    <source>
        <dbReference type="WBParaSite" id="PTRK_0000403600.1"/>
    </source>
</evidence>
<proteinExistence type="predicted"/>
<keyword evidence="1" id="KW-0862">Zinc</keyword>
<feature type="domain" description="SWIM-type" evidence="3">
    <location>
        <begin position="172"/>
        <end position="207"/>
    </location>
</feature>
<feature type="region of interest" description="Disordered" evidence="2">
    <location>
        <begin position="325"/>
        <end position="349"/>
    </location>
</feature>
<dbReference type="PANTHER" id="PTHR22619:SF1">
    <property type="entry name" value="ZINC FINGER SWIM DOMAIN-CONTAINING PROTEIN 8"/>
    <property type="match status" value="1"/>
</dbReference>
<dbReference type="WBParaSite" id="PTRK_0000403600.1">
    <property type="protein sequence ID" value="PTRK_0000403600.1"/>
    <property type="gene ID" value="PTRK_0000403600"/>
</dbReference>
<sequence length="1688" mass="199434">MDKTVNYDKSFFNPRVVGANGTETTIPNYVKSRHLKTLAEVAALKTTKKFTFDQICDLMGNISDEFKKKFIPPNKSCMMTIPEYIAMLLMENFTFPGLEEVQNYSYLRDTNENPNIFELGYNIYVKKTIRKPIQCGWIYTFEIEDLNSINKHSKINPTQRINNPKEITTVRSTVHIEKEKIVSVSCTCTTATEGFCEHIVAGCVQKILDKDTVIMMVPLWYKLESMDPYQLRTCIMKLFNLVAFDKTYDFFHILYNLTYTGMHNADVFDSTCGNSEISAHQRAQLALSFLKNHIVSIIEHLVDEGPSYEREDRTHLDKVLRREEEADANTENNNDNSNQNGDQNGEVNDGAIQNQQRENYNNNHQNMERNDDNDFESDSQGEYSDNEDYESDSDESNDGDVQLNLGNIRQNALNPPNNVRENNQIFEHNDNEEIVVAMHNNLPEMQNINTHKQLIQYATDELILIPENFEDDLHSELLLHTIYSRMYSLFKTEPGMGRFDEIMKVIIKYVQDVVQKDSCGLYGAVTMMVECLKTSRYMNLVSLYEEILRYNYNDSFYITKLRYERVSKFDEIRNFTDTFRLEEQALLFGYCLCEYVRIIRAFICANNVSMKDLIVIRHILVTINLRLTGVTENDWEIKEEPNAFNFYRINGIISNRIYELMIDITIILYKRYNHISTLHSQCNVKIPNNDGNVENDENVENHPLVQVINQDLRDKKRIFQPIISYQSLKFAYLNKPIRGENDIIQIINIRKKCYSPEMNLYERVKKLPPIESDDIDQNIVFVLDIIKKFVAVKQEIDQKYCCNRYKIYNEDISDRPLCSICNMELDCSHLNERAVLKEKYNELYNYFKYAYDMILVIQKKMALTYPIDHICYFTFCVMKTKRPFLYDDIEESNLYATQRKIFSAIKQLADDDSKEAEIVQFFTNKINEITEFLKEKDEGDNIIIRNHFFFALVFKFCYERIYNVYKEDVRTINIFKKNYMKFLNRVISWNPKIDDASFPFFKEAYYIELSNIVSSNMIMLAKNERSIHEIVEKILTTKYAKIFQRGKPNCKFFEETTCRHIDFNENERCSFQYFRFILKIMTKTFYLPQVFQSGYLVNHNIMDKCSKLKTFILYRVGVLFACYASRLNRLYGFYDDALYNKTILNIISPFKSMSHYASDALLKIDLKKCFKTFNLIHLIYRAQESYDPLTRKNCAYIAIELIDHYFNLSRGVFSFIINHIEDREDRECFLKLCDKISKLEHKCREADSSFRNLVNRSSNLYEDSFIYNQRRKEELPTNIPFYCGRVLIDICMGEKINVKHIYLRHGNQPFNVHDDRFVMFDNRTILDKPLLYWNNREAEQKVEYLSMGNNYPPIDEIISFIKNNSRDKNLIHFSKLLFVFFKPKYSTPYLCESKFKPILGTNNSRLQVAFECTIPLLKMRDILSSSNRKVLKNNCELLNRSFDLFMLYIQKHRYEKFRIESLLKLEINKRDMCKYMVYIADVATIMGSNALEQLCDVIESSIVDINILTEVHVVMLKYEILKSKIFKLNIFYNTSTKNQKFKKLGEDFFIPRIDNNCGGAHIKNFLKEHTEAYDFKSYISEHIMELIEKTYSEYDLPQYLINFTKYIAKILCLRIGYSISLGYNRSNCNLHRENICVIREVFSYQLLIDPATERYKNEKNRFLNTFATLSEISAPSEVDVFTWYKKNV</sequence>
<feature type="compositionally biased region" description="Low complexity" evidence="2">
    <location>
        <begin position="329"/>
        <end position="346"/>
    </location>
</feature>
<evidence type="ECO:0000256" key="2">
    <source>
        <dbReference type="SAM" id="MobiDB-lite"/>
    </source>
</evidence>
<keyword evidence="1" id="KW-0479">Metal-binding</keyword>
<feature type="region of interest" description="Disordered" evidence="2">
    <location>
        <begin position="362"/>
        <end position="402"/>
    </location>
</feature>
<organism evidence="4 5">
    <name type="scientific">Parastrongyloides trichosuri</name>
    <name type="common">Possum-specific nematode worm</name>
    <dbReference type="NCBI Taxonomy" id="131310"/>
    <lineage>
        <taxon>Eukaryota</taxon>
        <taxon>Metazoa</taxon>
        <taxon>Ecdysozoa</taxon>
        <taxon>Nematoda</taxon>
        <taxon>Chromadorea</taxon>
        <taxon>Rhabditida</taxon>
        <taxon>Tylenchina</taxon>
        <taxon>Panagrolaimomorpha</taxon>
        <taxon>Strongyloidoidea</taxon>
        <taxon>Strongyloididae</taxon>
        <taxon>Parastrongyloides</taxon>
    </lineage>
</organism>
<evidence type="ECO:0000256" key="1">
    <source>
        <dbReference type="PROSITE-ProRule" id="PRU00325"/>
    </source>
</evidence>
<accession>A0A0N4Z9K4</accession>
<dbReference type="GO" id="GO:0008270">
    <property type="term" value="F:zinc ion binding"/>
    <property type="evidence" value="ECO:0007669"/>
    <property type="project" value="UniProtKB-KW"/>
</dbReference>
<name>A0A0N4Z9K4_PARTI</name>
<reference evidence="5" key="1">
    <citation type="submission" date="2017-02" db="UniProtKB">
        <authorList>
            <consortium name="WormBaseParasite"/>
        </authorList>
    </citation>
    <scope>IDENTIFICATION</scope>
</reference>
<keyword evidence="1" id="KW-0863">Zinc-finger</keyword>
<dbReference type="PROSITE" id="PS50966">
    <property type="entry name" value="ZF_SWIM"/>
    <property type="match status" value="1"/>
</dbReference>